<comment type="caution">
    <text evidence="2">The sequence shown here is derived from an EMBL/GenBank/DDBJ whole genome shotgun (WGS) entry which is preliminary data.</text>
</comment>
<sequence length="29" mass="3464">PRDLNDAVANKNRQERVDSKVKIKRRRNS</sequence>
<evidence type="ECO:0000313" key="2">
    <source>
        <dbReference type="EMBL" id="KKK50358.1"/>
    </source>
</evidence>
<feature type="non-terminal residue" evidence="2">
    <location>
        <position position="1"/>
    </location>
</feature>
<evidence type="ECO:0000256" key="1">
    <source>
        <dbReference type="SAM" id="MobiDB-lite"/>
    </source>
</evidence>
<dbReference type="EMBL" id="LAZR01068065">
    <property type="protein sequence ID" value="KKK50358.1"/>
    <property type="molecule type" value="Genomic_DNA"/>
</dbReference>
<proteinExistence type="predicted"/>
<organism evidence="2">
    <name type="scientific">marine sediment metagenome</name>
    <dbReference type="NCBI Taxonomy" id="412755"/>
    <lineage>
        <taxon>unclassified sequences</taxon>
        <taxon>metagenomes</taxon>
        <taxon>ecological metagenomes</taxon>
    </lineage>
</organism>
<accession>A0A0F8W180</accession>
<gene>
    <name evidence="2" type="ORF">LCGC14_3125840</name>
</gene>
<feature type="compositionally biased region" description="Basic and acidic residues" evidence="1">
    <location>
        <begin position="12"/>
        <end position="21"/>
    </location>
</feature>
<protein>
    <submittedName>
        <fullName evidence="2">Uncharacterized protein</fullName>
    </submittedName>
</protein>
<reference evidence="2" key="1">
    <citation type="journal article" date="2015" name="Nature">
        <title>Complex archaea that bridge the gap between prokaryotes and eukaryotes.</title>
        <authorList>
            <person name="Spang A."/>
            <person name="Saw J.H."/>
            <person name="Jorgensen S.L."/>
            <person name="Zaremba-Niedzwiedzka K."/>
            <person name="Martijn J."/>
            <person name="Lind A.E."/>
            <person name="van Eijk R."/>
            <person name="Schleper C."/>
            <person name="Guy L."/>
            <person name="Ettema T.J."/>
        </authorList>
    </citation>
    <scope>NUCLEOTIDE SEQUENCE</scope>
</reference>
<feature type="region of interest" description="Disordered" evidence="1">
    <location>
        <begin position="1"/>
        <end position="29"/>
    </location>
</feature>
<dbReference type="AlphaFoldDB" id="A0A0F8W180"/>
<name>A0A0F8W180_9ZZZZ</name>